<evidence type="ECO:0000256" key="2">
    <source>
        <dbReference type="ARBA" id="ARBA00023002"/>
    </source>
</evidence>
<comment type="similarity">
    <text evidence="1">Belongs to the LDH2/MDH2 oxidoreductase family.</text>
</comment>
<dbReference type="InterPro" id="IPR043144">
    <property type="entry name" value="Mal/L-sulf/L-lact_DH-like_ah"/>
</dbReference>
<dbReference type="KEGG" id="fcy:FRACYDRAFT_287428"/>
<name>A0A1E7FFW4_9STRA</name>
<dbReference type="AlphaFoldDB" id="A0A1E7FFW4"/>
<organism evidence="3 4">
    <name type="scientific">Fragilariopsis cylindrus CCMP1102</name>
    <dbReference type="NCBI Taxonomy" id="635003"/>
    <lineage>
        <taxon>Eukaryota</taxon>
        <taxon>Sar</taxon>
        <taxon>Stramenopiles</taxon>
        <taxon>Ochrophyta</taxon>
        <taxon>Bacillariophyta</taxon>
        <taxon>Bacillariophyceae</taxon>
        <taxon>Bacillariophycidae</taxon>
        <taxon>Bacillariales</taxon>
        <taxon>Bacillariaceae</taxon>
        <taxon>Fragilariopsis</taxon>
    </lineage>
</organism>
<reference evidence="3 4" key="1">
    <citation type="submission" date="2016-09" db="EMBL/GenBank/DDBJ databases">
        <title>Extensive genetic diversity and differential bi-allelic expression allows diatom success in the polar Southern Ocean.</title>
        <authorList>
            <consortium name="DOE Joint Genome Institute"/>
            <person name="Mock T."/>
            <person name="Otillar R.P."/>
            <person name="Strauss J."/>
            <person name="Dupont C."/>
            <person name="Frickenhaus S."/>
            <person name="Maumus F."/>
            <person name="Mcmullan M."/>
            <person name="Sanges R."/>
            <person name="Schmutz J."/>
            <person name="Toseland A."/>
            <person name="Valas R."/>
            <person name="Veluchamy A."/>
            <person name="Ward B.J."/>
            <person name="Allen A."/>
            <person name="Barry K."/>
            <person name="Falciatore A."/>
            <person name="Ferrante M."/>
            <person name="Fortunato A.E."/>
            <person name="Gloeckner G."/>
            <person name="Gruber A."/>
            <person name="Hipkin R."/>
            <person name="Janech M."/>
            <person name="Kroth P."/>
            <person name="Leese F."/>
            <person name="Lindquist E."/>
            <person name="Lyon B.R."/>
            <person name="Martin J."/>
            <person name="Mayer C."/>
            <person name="Parker M."/>
            <person name="Quesneville H."/>
            <person name="Raymond J."/>
            <person name="Uhlig C."/>
            <person name="Valentin K.U."/>
            <person name="Worden A.Z."/>
            <person name="Armbrust E.V."/>
            <person name="Bowler C."/>
            <person name="Green B."/>
            <person name="Moulton V."/>
            <person name="Van Oosterhout C."/>
            <person name="Grigoriev I."/>
        </authorList>
    </citation>
    <scope>NUCLEOTIDE SEQUENCE [LARGE SCALE GENOMIC DNA]</scope>
    <source>
        <strain evidence="3 4">CCMP1102</strain>
    </source>
</reference>
<evidence type="ECO:0000313" key="3">
    <source>
        <dbReference type="EMBL" id="OEU17060.1"/>
    </source>
</evidence>
<evidence type="ECO:0000256" key="1">
    <source>
        <dbReference type="ARBA" id="ARBA00006056"/>
    </source>
</evidence>
<dbReference type="Proteomes" id="UP000095751">
    <property type="component" value="Unassembled WGS sequence"/>
</dbReference>
<gene>
    <name evidence="3" type="primary">MDH3</name>
    <name evidence="3" type="ORF">FRACYDRAFT_287428</name>
</gene>
<dbReference type="InterPro" id="IPR043143">
    <property type="entry name" value="Mal/L-sulf/L-lact_DH-like_NADP"/>
</dbReference>
<dbReference type="OrthoDB" id="3512640at2759"/>
<dbReference type="InParanoid" id="A0A1E7FFW4"/>
<dbReference type="Pfam" id="PF02615">
    <property type="entry name" value="Ldh_2"/>
    <property type="match status" value="1"/>
</dbReference>
<protein>
    <submittedName>
        <fullName evidence="3">Putative malate dehydrogenase</fullName>
    </submittedName>
</protein>
<dbReference type="EMBL" id="KV784358">
    <property type="protein sequence ID" value="OEU17060.1"/>
    <property type="molecule type" value="Genomic_DNA"/>
</dbReference>
<dbReference type="InterPro" id="IPR003767">
    <property type="entry name" value="Malate/L-lactate_DH-like"/>
</dbReference>
<dbReference type="PANTHER" id="PTHR11091">
    <property type="entry name" value="OXIDOREDUCTASE-RELATED"/>
    <property type="match status" value="1"/>
</dbReference>
<dbReference type="InterPro" id="IPR036111">
    <property type="entry name" value="Mal/L-sulfo/L-lacto_DH-like_sf"/>
</dbReference>
<keyword evidence="4" id="KW-1185">Reference proteome</keyword>
<dbReference type="GO" id="GO:0016491">
    <property type="term" value="F:oxidoreductase activity"/>
    <property type="evidence" value="ECO:0007669"/>
    <property type="project" value="UniProtKB-KW"/>
</dbReference>
<evidence type="ECO:0000313" key="4">
    <source>
        <dbReference type="Proteomes" id="UP000095751"/>
    </source>
</evidence>
<proteinExistence type="inferred from homology"/>
<dbReference type="PANTHER" id="PTHR11091:SF0">
    <property type="entry name" value="MALATE DEHYDROGENASE"/>
    <property type="match status" value="1"/>
</dbReference>
<dbReference type="SUPFAM" id="SSF89733">
    <property type="entry name" value="L-sulfolactate dehydrogenase-like"/>
    <property type="match status" value="1"/>
</dbReference>
<sequence>MLGRAYLQRTRRSITIIVSSSIDRQQQVLSSNFPSSYYSTTSSTMDKVVTKQKHLTLNEVERICQRALSASGLNDIATAAVTDAVTTAERDGCKSHGLFRISGYCEALLNGTVDGTIHPKVKDAAPSVVRVDAGGGFAPPAILAGRNLAISKARTNGISCLSIHNSVHYAALWWEVESLARENLVALAFVNSRSFVAHQPGGKRKIYGTNPMAFGFPRAATAPAPAVGQWSDAALSDEIHGPLVWDQASAAMARGEIQLCQRDGHTLPEGVAIDRDGSPTTSPDAALAGAQLPFGGHKGSAIALMVELLAAGLTGSQFSYEAADDSDDSGANNSPSNHGELIILIDPVVTSGGCDGYLQHCETLFERILEEEGTRLPSMRRYANRRKTPLEGITIPLSLYDEIVALGDARRDDIL</sequence>
<dbReference type="Gene3D" id="1.10.1530.10">
    <property type="match status" value="1"/>
</dbReference>
<dbReference type="Gene3D" id="3.30.1370.60">
    <property type="entry name" value="Hypothetical oxidoreductase yiak, domain 2"/>
    <property type="match status" value="1"/>
</dbReference>
<keyword evidence="2" id="KW-0560">Oxidoreductase</keyword>
<accession>A0A1E7FFW4</accession>